<accession>M0DBU6</accession>
<dbReference type="PATRIC" id="fig|1227487.5.peg.1183"/>
<protein>
    <submittedName>
        <fullName evidence="6">Sugar kinase</fullName>
    </submittedName>
</protein>
<comment type="similarity">
    <text evidence="1 4">Belongs to the carbohydrate kinase PfkB family.</text>
</comment>
<dbReference type="FunCoup" id="M0DBU6">
    <property type="interactions" value="99"/>
</dbReference>
<dbReference type="AlphaFoldDB" id="M0DBU6"/>
<comment type="caution">
    <text evidence="6">The sequence shown here is derived from an EMBL/GenBank/DDBJ whole genome shotgun (WGS) entry which is preliminary data.</text>
</comment>
<sequence>MPRVVCAGHVNWDVTLRVDSLPDPDGEAAVESRVAAAGGSAANVAGGLADLGVDCSLLGSVGGDEYGRAARAESSERGVDCDALVTVPDDETTRKYVVVDPSGEVMVLGCPGANEAFEAADLPEGVLRDADHLHLTGQRPETAAQLAERASEAGVPVSFDPGRRVGERAYEATLSTVDYLFLNDREAALAFPFDASDSDGRTLVLKRGPDGAEVRTGGERIAHPGYPVDAVDTTGAGDAFAAGFLAGAVAGESHERALAVANACGALAARVPGARTDLSRAAVDALLGA</sequence>
<gene>
    <name evidence="6" type="ORF">C474_05800</name>
</gene>
<keyword evidence="7" id="KW-1185">Reference proteome</keyword>
<dbReference type="InterPro" id="IPR002173">
    <property type="entry name" value="Carboh/pur_kinase_PfkB_CS"/>
</dbReference>
<dbReference type="PROSITE" id="PS00583">
    <property type="entry name" value="PFKB_KINASES_1"/>
    <property type="match status" value="1"/>
</dbReference>
<keyword evidence="2 4" id="KW-0808">Transferase</keyword>
<evidence type="ECO:0000256" key="1">
    <source>
        <dbReference type="ARBA" id="ARBA00010688"/>
    </source>
</evidence>
<dbReference type="Pfam" id="PF00294">
    <property type="entry name" value="PfkB"/>
    <property type="match status" value="1"/>
</dbReference>
<dbReference type="InterPro" id="IPR029056">
    <property type="entry name" value="Ribokinase-like"/>
</dbReference>
<dbReference type="RefSeq" id="WP_008384834.1">
    <property type="nucleotide sequence ID" value="NZ_AOIV01000009.1"/>
</dbReference>
<evidence type="ECO:0000259" key="5">
    <source>
        <dbReference type="Pfam" id="PF00294"/>
    </source>
</evidence>
<dbReference type="PANTHER" id="PTHR10584">
    <property type="entry name" value="SUGAR KINASE"/>
    <property type="match status" value="1"/>
</dbReference>
<dbReference type="InParanoid" id="M0DBU6"/>
<dbReference type="EMBL" id="AOIV01000009">
    <property type="protein sequence ID" value="ELZ32936.1"/>
    <property type="molecule type" value="Genomic_DNA"/>
</dbReference>
<dbReference type="Gene3D" id="3.40.1190.20">
    <property type="match status" value="1"/>
</dbReference>
<dbReference type="PRINTS" id="PR00990">
    <property type="entry name" value="RIBOKINASE"/>
</dbReference>
<name>M0DBU6_HALPD</name>
<evidence type="ECO:0000256" key="3">
    <source>
        <dbReference type="ARBA" id="ARBA00022777"/>
    </source>
</evidence>
<dbReference type="OrthoDB" id="26949at2157"/>
<evidence type="ECO:0000256" key="4">
    <source>
        <dbReference type="RuleBase" id="RU003704"/>
    </source>
</evidence>
<dbReference type="GO" id="GO:0006796">
    <property type="term" value="P:phosphate-containing compound metabolic process"/>
    <property type="evidence" value="ECO:0007669"/>
    <property type="project" value="UniProtKB-ARBA"/>
</dbReference>
<dbReference type="InterPro" id="IPR011611">
    <property type="entry name" value="PfkB_dom"/>
</dbReference>
<proteinExistence type="inferred from homology"/>
<evidence type="ECO:0000256" key="2">
    <source>
        <dbReference type="ARBA" id="ARBA00022679"/>
    </source>
</evidence>
<dbReference type="SUPFAM" id="SSF53613">
    <property type="entry name" value="Ribokinase-like"/>
    <property type="match status" value="1"/>
</dbReference>
<dbReference type="InterPro" id="IPR002139">
    <property type="entry name" value="Ribo/fructo_kinase"/>
</dbReference>
<organism evidence="6 7">
    <name type="scientific">Halogeometricum pallidum JCM 14848</name>
    <dbReference type="NCBI Taxonomy" id="1227487"/>
    <lineage>
        <taxon>Archaea</taxon>
        <taxon>Methanobacteriati</taxon>
        <taxon>Methanobacteriota</taxon>
        <taxon>Stenosarchaea group</taxon>
        <taxon>Halobacteria</taxon>
        <taxon>Halobacteriales</taxon>
        <taxon>Haloferacaceae</taxon>
        <taxon>Halogeometricum</taxon>
    </lineage>
</organism>
<evidence type="ECO:0000313" key="6">
    <source>
        <dbReference type="EMBL" id="ELZ32936.1"/>
    </source>
</evidence>
<dbReference type="Proteomes" id="UP000011513">
    <property type="component" value="Unassembled WGS sequence"/>
</dbReference>
<feature type="domain" description="Carbohydrate kinase PfkB" evidence="5">
    <location>
        <begin position="1"/>
        <end position="278"/>
    </location>
</feature>
<reference evidence="6 7" key="1">
    <citation type="journal article" date="2014" name="PLoS Genet.">
        <title>Phylogenetically driven sequencing of extremely halophilic archaea reveals strategies for static and dynamic osmo-response.</title>
        <authorList>
            <person name="Becker E.A."/>
            <person name="Seitzer P.M."/>
            <person name="Tritt A."/>
            <person name="Larsen D."/>
            <person name="Krusor M."/>
            <person name="Yao A.I."/>
            <person name="Wu D."/>
            <person name="Madern D."/>
            <person name="Eisen J.A."/>
            <person name="Darling A.E."/>
            <person name="Facciotti M.T."/>
        </authorList>
    </citation>
    <scope>NUCLEOTIDE SEQUENCE [LARGE SCALE GENOMIC DNA]</scope>
    <source>
        <strain evidence="6 7">JCM 14848</strain>
    </source>
</reference>
<dbReference type="PROSITE" id="PS00584">
    <property type="entry name" value="PFKB_KINASES_2"/>
    <property type="match status" value="1"/>
</dbReference>
<keyword evidence="3 4" id="KW-0418">Kinase</keyword>
<dbReference type="eggNOG" id="arCOG00014">
    <property type="taxonomic scope" value="Archaea"/>
</dbReference>
<dbReference type="GO" id="GO:0016301">
    <property type="term" value="F:kinase activity"/>
    <property type="evidence" value="ECO:0007669"/>
    <property type="project" value="UniProtKB-KW"/>
</dbReference>
<dbReference type="PANTHER" id="PTHR10584:SF166">
    <property type="entry name" value="RIBOKINASE"/>
    <property type="match status" value="1"/>
</dbReference>
<evidence type="ECO:0000313" key="7">
    <source>
        <dbReference type="Proteomes" id="UP000011513"/>
    </source>
</evidence>